<dbReference type="InterPro" id="IPR029063">
    <property type="entry name" value="SAM-dependent_MTases_sf"/>
</dbReference>
<dbReference type="RefSeq" id="WP_285576213.1">
    <property type="nucleotide sequence ID" value="NZ_BSDE01000005.1"/>
</dbReference>
<dbReference type="Proteomes" id="UP001165069">
    <property type="component" value="Unassembled WGS sequence"/>
</dbReference>
<feature type="domain" description="Methyltransferase type 11" evidence="1">
    <location>
        <begin position="44"/>
        <end position="137"/>
    </location>
</feature>
<name>A0ABQ5QJK5_9BACT</name>
<dbReference type="Pfam" id="PF08241">
    <property type="entry name" value="Methyltransf_11"/>
    <property type="match status" value="1"/>
</dbReference>
<dbReference type="CDD" id="cd02440">
    <property type="entry name" value="AdoMet_MTases"/>
    <property type="match status" value="1"/>
</dbReference>
<evidence type="ECO:0000259" key="1">
    <source>
        <dbReference type="Pfam" id="PF08241"/>
    </source>
</evidence>
<keyword evidence="3" id="KW-1185">Reference proteome</keyword>
<accession>A0ABQ5QJK5</accession>
<evidence type="ECO:0000313" key="2">
    <source>
        <dbReference type="EMBL" id="GLH74204.1"/>
    </source>
</evidence>
<gene>
    <name evidence="2" type="ORF">GETHLI_27060</name>
</gene>
<reference evidence="2 3" key="1">
    <citation type="journal article" date="2023" name="Antonie Van Leeuwenhoek">
        <title>Mesoterricola silvestris gen. nov., sp. nov., Mesoterricola sediminis sp. nov., Geothrix oryzae sp. nov., Geothrix edaphica sp. nov., Geothrix rubra sp. nov., and Geothrix limicola sp. nov., six novel members of Acidobacteriota isolated from soils.</title>
        <authorList>
            <person name="Itoh H."/>
            <person name="Sugisawa Y."/>
            <person name="Mise K."/>
            <person name="Xu Z."/>
            <person name="Kuniyasu M."/>
            <person name="Ushijima N."/>
            <person name="Kawano K."/>
            <person name="Kobayashi E."/>
            <person name="Shiratori Y."/>
            <person name="Masuda Y."/>
            <person name="Senoo K."/>
        </authorList>
    </citation>
    <scope>NUCLEOTIDE SEQUENCE [LARGE SCALE GENOMIC DNA]</scope>
    <source>
        <strain evidence="2 3">Red804</strain>
    </source>
</reference>
<organism evidence="2 3">
    <name type="scientific">Geothrix limicola</name>
    <dbReference type="NCBI Taxonomy" id="2927978"/>
    <lineage>
        <taxon>Bacteria</taxon>
        <taxon>Pseudomonadati</taxon>
        <taxon>Acidobacteriota</taxon>
        <taxon>Holophagae</taxon>
        <taxon>Holophagales</taxon>
        <taxon>Holophagaceae</taxon>
        <taxon>Geothrix</taxon>
    </lineage>
</organism>
<proteinExistence type="predicted"/>
<comment type="caution">
    <text evidence="2">The sequence shown here is derived from an EMBL/GenBank/DDBJ whole genome shotgun (WGS) entry which is preliminary data.</text>
</comment>
<dbReference type="Gene3D" id="3.40.50.150">
    <property type="entry name" value="Vaccinia Virus protein VP39"/>
    <property type="match status" value="1"/>
</dbReference>
<protein>
    <recommendedName>
        <fullName evidence="1">Methyltransferase type 11 domain-containing protein</fullName>
    </recommendedName>
</protein>
<evidence type="ECO:0000313" key="3">
    <source>
        <dbReference type="Proteomes" id="UP001165069"/>
    </source>
</evidence>
<dbReference type="SUPFAM" id="SSF53335">
    <property type="entry name" value="S-adenosyl-L-methionine-dependent methyltransferases"/>
    <property type="match status" value="1"/>
</dbReference>
<dbReference type="InterPro" id="IPR013216">
    <property type="entry name" value="Methyltransf_11"/>
</dbReference>
<dbReference type="EMBL" id="BSDE01000005">
    <property type="protein sequence ID" value="GLH74204.1"/>
    <property type="molecule type" value="Genomic_DNA"/>
</dbReference>
<sequence>MDWFIRDFDHPAYFTIYADKAADAAHEGPALATLLDLPPGSRVLDLPCGWGRLHPYLRARGLKVAGGDLSPLNLAKHRAIHPAPLVRLDFRALPFRAACTDAVFCAFTSWGYFATEAENLRQLTEFARVIRPGGVLLLDLAGRTFLQSAMVGVEGEWMEFPEEGYQERAMWNPDGRRILTERVCQGEAFCHDIWIPTDAEVRACLDQAGFDVAQAYGGLDGRPWDEREERWIYRCIRR</sequence>